<evidence type="ECO:0000313" key="2">
    <source>
        <dbReference type="Proteomes" id="UP001596434"/>
    </source>
</evidence>
<dbReference type="Pfam" id="PF19458">
    <property type="entry name" value="DUF5995"/>
    <property type="match status" value="1"/>
</dbReference>
<accession>A0ABD5ZVA7</accession>
<comment type="caution">
    <text evidence="1">The sequence shown here is derived from an EMBL/GenBank/DDBJ whole genome shotgun (WGS) entry which is preliminary data.</text>
</comment>
<dbReference type="Proteomes" id="UP001596434">
    <property type="component" value="Unassembled WGS sequence"/>
</dbReference>
<dbReference type="AlphaFoldDB" id="A0ABD5ZVA7"/>
<dbReference type="EMBL" id="JBHTAT010000001">
    <property type="protein sequence ID" value="MFC7254370.1"/>
    <property type="molecule type" value="Genomic_DNA"/>
</dbReference>
<organism evidence="1 2">
    <name type="scientific">Haloplanus litoreus</name>
    <dbReference type="NCBI Taxonomy" id="767515"/>
    <lineage>
        <taxon>Archaea</taxon>
        <taxon>Methanobacteriati</taxon>
        <taxon>Methanobacteriota</taxon>
        <taxon>Stenosarchaea group</taxon>
        <taxon>Halobacteria</taxon>
        <taxon>Halobacteriales</taxon>
        <taxon>Haloferacaceae</taxon>
        <taxon>Haloplanus</taxon>
    </lineage>
</organism>
<proteinExistence type="predicted"/>
<dbReference type="InterPro" id="IPR046037">
    <property type="entry name" value="DUF5995"/>
</dbReference>
<sequence>MAGYAAMARLLDARRVRATLVSLRTSPTQLPNHETDPALVDRLDRPFDTVDDVYERLRDLETRLRAAGDRRAVFLTIYTRMTGAVRAAIADGRFVDPPWMRRYTVTFADYYRRAFLAFERGAHDAVPVPWRVAFGTAVAGDALVAQDAFLGINAHINYDLALTLRDLGIDPHRARKRADHRRIDAVLAGLVDAQQEALVDLYAPGLSTVDATLGRFDEALSLVSMTEGRSWAWRTAVALTDVGWTPARAAVRWLHRTTATGGAHVVRSPPIDPTVMAALRRAERERPSLDDALDILADRLDAR</sequence>
<keyword evidence="2" id="KW-1185">Reference proteome</keyword>
<gene>
    <name evidence="1" type="ORF">ACFQKE_03495</name>
</gene>
<reference evidence="1 2" key="1">
    <citation type="journal article" date="2019" name="Int. J. Syst. Evol. Microbiol.">
        <title>The Global Catalogue of Microorganisms (GCM) 10K type strain sequencing project: providing services to taxonomists for standard genome sequencing and annotation.</title>
        <authorList>
            <consortium name="The Broad Institute Genomics Platform"/>
            <consortium name="The Broad Institute Genome Sequencing Center for Infectious Disease"/>
            <person name="Wu L."/>
            <person name="Ma J."/>
        </authorList>
    </citation>
    <scope>NUCLEOTIDE SEQUENCE [LARGE SCALE GENOMIC DNA]</scope>
    <source>
        <strain evidence="1 2">GX21</strain>
    </source>
</reference>
<dbReference type="RefSeq" id="WP_379702569.1">
    <property type="nucleotide sequence ID" value="NZ_JBHTAT010000001.1"/>
</dbReference>
<evidence type="ECO:0000313" key="1">
    <source>
        <dbReference type="EMBL" id="MFC7254370.1"/>
    </source>
</evidence>
<protein>
    <submittedName>
        <fullName evidence="1">DUF5995 family protein</fullName>
    </submittedName>
</protein>
<dbReference type="GeneID" id="96952683"/>
<name>A0ABD5ZVA7_9EURY</name>